<evidence type="ECO:0000313" key="1">
    <source>
        <dbReference type="EMBL" id="CAH6619061.1"/>
    </source>
</evidence>
<reference evidence="1" key="1">
    <citation type="submission" date="2022-05" db="EMBL/GenBank/DDBJ databases">
        <authorList>
            <person name="Alioto T."/>
            <person name="Alioto T."/>
            <person name="Gomez Garrido J."/>
        </authorList>
    </citation>
    <scope>NUCLEOTIDE SEQUENCE</scope>
    <source>
        <strain evidence="1">112</strain>
    </source>
</reference>
<protein>
    <submittedName>
        <fullName evidence="1">Uncharacterized protein</fullName>
    </submittedName>
</protein>
<dbReference type="Proteomes" id="UP000789647">
    <property type="component" value="Chromosome"/>
</dbReference>
<sequence length="94" mass="10710">MVMKHEGAEESGGALHMRFRQIKGSQKRGFLRVIAERLSLVFLRVARPEICVSSLSSMQVIVLPLLKTATAEEYHQQGAEALHRVVIRLSWRRI</sequence>
<name>A0AAD1X3W8_CITFR</name>
<evidence type="ECO:0000313" key="2">
    <source>
        <dbReference type="Proteomes" id="UP000789647"/>
    </source>
</evidence>
<accession>A0AAD1X3W8</accession>
<dbReference type="EMBL" id="OW995941">
    <property type="protein sequence ID" value="CAH6619061.1"/>
    <property type="molecule type" value="Genomic_DNA"/>
</dbReference>
<proteinExistence type="predicted"/>
<organism evidence="1 2">
    <name type="scientific">Citrobacter freundii</name>
    <dbReference type="NCBI Taxonomy" id="546"/>
    <lineage>
        <taxon>Bacteria</taxon>
        <taxon>Pseudomonadati</taxon>
        <taxon>Pseudomonadota</taxon>
        <taxon>Gammaproteobacteria</taxon>
        <taxon>Enterobacterales</taxon>
        <taxon>Enterobacteriaceae</taxon>
        <taxon>Citrobacter</taxon>
        <taxon>Citrobacter freundii complex</taxon>
    </lineage>
</organism>
<gene>
    <name evidence="1" type="ORF">AI2935V1_4752</name>
</gene>
<dbReference type="AlphaFoldDB" id="A0AAD1X3W8"/>